<comment type="subcellular location">
    <subcellularLocation>
        <location evidence="1">Membrane</location>
        <topology evidence="1">Multi-pass membrane protein</topology>
    </subcellularLocation>
</comment>
<feature type="transmembrane region" description="Helical" evidence="7">
    <location>
        <begin position="494"/>
        <end position="517"/>
    </location>
</feature>
<feature type="transmembrane region" description="Helical" evidence="7">
    <location>
        <begin position="333"/>
        <end position="356"/>
    </location>
</feature>
<feature type="transmembrane region" description="Helical" evidence="7">
    <location>
        <begin position="309"/>
        <end position="327"/>
    </location>
</feature>
<evidence type="ECO:0000256" key="5">
    <source>
        <dbReference type="ARBA" id="ARBA00022989"/>
    </source>
</evidence>
<feature type="transmembrane region" description="Helical" evidence="7">
    <location>
        <begin position="561"/>
        <end position="583"/>
    </location>
</feature>
<evidence type="ECO:0000256" key="2">
    <source>
        <dbReference type="ARBA" id="ARBA00005227"/>
    </source>
</evidence>
<feature type="transmembrane region" description="Helical" evidence="7">
    <location>
        <begin position="529"/>
        <end position="549"/>
    </location>
</feature>
<dbReference type="EMBL" id="HBHW01016269">
    <property type="protein sequence ID" value="CAE0044605.1"/>
    <property type="molecule type" value="Transcribed_RNA"/>
</dbReference>
<evidence type="ECO:0000256" key="7">
    <source>
        <dbReference type="RuleBase" id="RU363079"/>
    </source>
</evidence>
<comment type="similarity">
    <text evidence="2 7">Belongs to the nonaspanin (TM9SF) (TC 9.A.2) family.</text>
</comment>
<dbReference type="InterPro" id="IPR004240">
    <property type="entry name" value="EMP70"/>
</dbReference>
<keyword evidence="4 7" id="KW-0732">Signal</keyword>
<keyword evidence="6 7" id="KW-0472">Membrane</keyword>
<name>A0A7S2ZNQ2_9RHOD</name>
<protein>
    <recommendedName>
        <fullName evidence="7">Transmembrane 9 superfamily member</fullName>
    </recommendedName>
</protein>
<dbReference type="Pfam" id="PF02990">
    <property type="entry name" value="EMP70"/>
    <property type="match status" value="1"/>
</dbReference>
<reference evidence="8" key="1">
    <citation type="submission" date="2021-01" db="EMBL/GenBank/DDBJ databases">
        <authorList>
            <person name="Corre E."/>
            <person name="Pelletier E."/>
            <person name="Niang G."/>
            <person name="Scheremetjew M."/>
            <person name="Finn R."/>
            <person name="Kale V."/>
            <person name="Holt S."/>
            <person name="Cochrane G."/>
            <person name="Meng A."/>
            <person name="Brown T."/>
            <person name="Cohen L."/>
        </authorList>
    </citation>
    <scope>NUCLEOTIDE SEQUENCE</scope>
    <source>
        <strain evidence="8">CCMP 769</strain>
    </source>
</reference>
<evidence type="ECO:0000313" key="8">
    <source>
        <dbReference type="EMBL" id="CAE0044605.1"/>
    </source>
</evidence>
<proteinExistence type="inferred from homology"/>
<dbReference type="GO" id="GO:0016020">
    <property type="term" value="C:membrane"/>
    <property type="evidence" value="ECO:0007669"/>
    <property type="project" value="UniProtKB-SubCell"/>
</dbReference>
<keyword evidence="3 7" id="KW-0812">Transmembrane</keyword>
<organism evidence="8">
    <name type="scientific">Rhodosorus marinus</name>
    <dbReference type="NCBI Taxonomy" id="101924"/>
    <lineage>
        <taxon>Eukaryota</taxon>
        <taxon>Rhodophyta</taxon>
        <taxon>Stylonematophyceae</taxon>
        <taxon>Stylonematales</taxon>
        <taxon>Stylonemataceae</taxon>
        <taxon>Rhodosorus</taxon>
    </lineage>
</organism>
<evidence type="ECO:0000256" key="4">
    <source>
        <dbReference type="ARBA" id="ARBA00022729"/>
    </source>
</evidence>
<feature type="transmembrane region" description="Helical" evidence="7">
    <location>
        <begin position="225"/>
        <end position="248"/>
    </location>
</feature>
<evidence type="ECO:0000256" key="6">
    <source>
        <dbReference type="ARBA" id="ARBA00023136"/>
    </source>
</evidence>
<feature type="transmembrane region" description="Helical" evidence="7">
    <location>
        <begin position="368"/>
        <end position="387"/>
    </location>
</feature>
<dbReference type="PANTHER" id="PTHR10766:SF41">
    <property type="entry name" value="TRANSMEMBRANE 9 SUPERFAMILY MEMBER 3"/>
    <property type="match status" value="1"/>
</dbReference>
<dbReference type="AlphaFoldDB" id="A0A7S2ZNQ2"/>
<accession>A0A7S2ZNQ2</accession>
<keyword evidence="5 7" id="KW-1133">Transmembrane helix</keyword>
<sequence>MRSWNDQHAPRFLVLLSLLSLGLASEYDHKYEEGDRIGVWAARAGPLSKPFEAYNMYDLPYCRPEGITMNFAKKEAFLGDALQGCNMEDTGVKLRFNVPVSGQKLCTSYPSAREKERFMEAAYDRWVFTLYVDDMPVRGIVGPPVEQNAVEVKDLSRVKIYTRFSFTMEYNKNRVVGVSLEMKAPTAVDGPSLDLTYDVKWEKSEKDFVSRYENVMESELFTSRAHWIAVINSMAIVVVMVAIAARIVRNLLDADIQKYSTVLMDDDLDVELADIAAAESGWKQIREDVFRAPPCPSVLCSLIGFGNHLILLVLSFVVATLVGNLYVTPGHLAKAFCLCSISTSFYAGYYATGTLYRMTGNVSTRSHIMSSVLSIGGMPILGAVFFLPTNLLSSIAGSNLTIAWSTIFKLMRVWTFYCLPPGLLGSRVAKNLHEHAKPHPCREVPRPIRVRFLTSPVFIASVSAVMPFSCIVMEIFFILKSFWALKMYYIFDTLLIIFLLLMAVTASSSIVGSYVLLSAEDYRWQWSSWGSGAFTGFYCLVYSMFFYVYNTNISGVVPTVFYFTFSLFFSSLLAVLCGALAYLASSIFVKKLYANFKSE</sequence>
<gene>
    <name evidence="8" type="ORF">RMAR00112_LOCUS12580</name>
</gene>
<dbReference type="GO" id="GO:0072657">
    <property type="term" value="P:protein localization to membrane"/>
    <property type="evidence" value="ECO:0007669"/>
    <property type="project" value="TreeGrafter"/>
</dbReference>
<feature type="transmembrane region" description="Helical" evidence="7">
    <location>
        <begin position="450"/>
        <end position="479"/>
    </location>
</feature>
<evidence type="ECO:0000256" key="3">
    <source>
        <dbReference type="ARBA" id="ARBA00022692"/>
    </source>
</evidence>
<feature type="signal peptide" evidence="7">
    <location>
        <begin position="1"/>
        <end position="24"/>
    </location>
</feature>
<dbReference type="PANTHER" id="PTHR10766">
    <property type="entry name" value="TRANSMEMBRANE 9 SUPERFAMILY PROTEIN"/>
    <property type="match status" value="1"/>
</dbReference>
<evidence type="ECO:0000256" key="1">
    <source>
        <dbReference type="ARBA" id="ARBA00004141"/>
    </source>
</evidence>
<feature type="chain" id="PRO_5031595293" description="Transmembrane 9 superfamily member" evidence="7">
    <location>
        <begin position="25"/>
        <end position="599"/>
    </location>
</feature>